<keyword evidence="1" id="KW-0472">Membrane</keyword>
<dbReference type="EMBL" id="JOTN01000036">
    <property type="protein sequence ID" value="KEK17229.1"/>
    <property type="molecule type" value="Genomic_DNA"/>
</dbReference>
<feature type="transmembrane region" description="Helical" evidence="1">
    <location>
        <begin position="51"/>
        <end position="68"/>
    </location>
</feature>
<comment type="caution">
    <text evidence="2">The sequence shown here is derived from an EMBL/GenBank/DDBJ whole genome shotgun (WGS) entry which is preliminary data.</text>
</comment>
<keyword evidence="1" id="KW-1133">Transmembrane helix</keyword>
<dbReference type="Proteomes" id="UP000027822">
    <property type="component" value="Unassembled WGS sequence"/>
</dbReference>
<keyword evidence="1" id="KW-0812">Transmembrane</keyword>
<feature type="transmembrane region" description="Helical" evidence="1">
    <location>
        <begin position="6"/>
        <end position="23"/>
    </location>
</feature>
<evidence type="ECO:0000313" key="2">
    <source>
        <dbReference type="EMBL" id="KEK17229.1"/>
    </source>
</evidence>
<sequence>MYILVAIYTIIPVLIALIVHNYIPKNKIIISLTSLLLSFIFLILFFHTPSLTWSILLALALFFICLKIKSNQKKKHLH</sequence>
<evidence type="ECO:0000256" key="1">
    <source>
        <dbReference type="SAM" id="Phobius"/>
    </source>
</evidence>
<accession>A0A073JQ65</accession>
<keyword evidence="3" id="KW-1185">Reference proteome</keyword>
<dbReference type="RefSeq" id="WP_034643837.1">
    <property type="nucleotide sequence ID" value="NZ_CBCSJC010000026.1"/>
</dbReference>
<feature type="transmembrane region" description="Helical" evidence="1">
    <location>
        <begin position="28"/>
        <end position="45"/>
    </location>
</feature>
<reference evidence="2 3" key="1">
    <citation type="submission" date="2014-06" db="EMBL/GenBank/DDBJ databases">
        <title>Draft genome sequence of Bacillus manliponensis JCM 15802 (MCCC 1A00708).</title>
        <authorList>
            <person name="Lai Q."/>
            <person name="Liu Y."/>
            <person name="Shao Z."/>
        </authorList>
    </citation>
    <scope>NUCLEOTIDE SEQUENCE [LARGE SCALE GENOMIC DNA]</scope>
    <source>
        <strain evidence="2 3">JCM 15802</strain>
    </source>
</reference>
<protein>
    <submittedName>
        <fullName evidence="2">Uncharacterized protein</fullName>
    </submittedName>
</protein>
<dbReference type="AlphaFoldDB" id="A0A073JQ65"/>
<name>A0A073JQ65_9BACI</name>
<organism evidence="2 3">
    <name type="scientific">Bacillus manliponensis</name>
    <dbReference type="NCBI Taxonomy" id="574376"/>
    <lineage>
        <taxon>Bacteria</taxon>
        <taxon>Bacillati</taxon>
        <taxon>Bacillota</taxon>
        <taxon>Bacilli</taxon>
        <taxon>Bacillales</taxon>
        <taxon>Bacillaceae</taxon>
        <taxon>Bacillus</taxon>
        <taxon>Bacillus cereus group</taxon>
    </lineage>
</organism>
<gene>
    <name evidence="2" type="ORF">BAMA_16170</name>
</gene>
<evidence type="ECO:0000313" key="3">
    <source>
        <dbReference type="Proteomes" id="UP000027822"/>
    </source>
</evidence>
<proteinExistence type="predicted"/>